<dbReference type="Pfam" id="PF00379">
    <property type="entry name" value="Chitin_bind_4"/>
    <property type="match status" value="1"/>
</dbReference>
<sequence>MWVCQMFLVIMIIVAATGGVPIEPDQDETVPPMTEFSNKGTIEPIRELTKKDTKKLDKKAKWGDTSLQYHSGDSEGKFVFGYHANHKDGGSFRRESSDADGNVIGSYGLRAADGRIRIVNYFANDRGFNAEINTNEQGVDLASAANTLVVKGHTVGGPAEIGTFIPGAKTVILFYSNVPPFLEALGTPDSEETNL</sequence>
<dbReference type="PROSITE" id="PS51155">
    <property type="entry name" value="CHIT_BIND_RR_2"/>
    <property type="match status" value="1"/>
</dbReference>
<name>A0ABM1S315_LIMPO</name>
<feature type="chain" id="PRO_5045270965" evidence="3">
    <location>
        <begin position="19"/>
        <end position="195"/>
    </location>
</feature>
<evidence type="ECO:0000256" key="2">
    <source>
        <dbReference type="PROSITE-ProRule" id="PRU00497"/>
    </source>
</evidence>
<reference evidence="5" key="1">
    <citation type="submission" date="2025-08" db="UniProtKB">
        <authorList>
            <consortium name="RefSeq"/>
        </authorList>
    </citation>
    <scope>IDENTIFICATION</scope>
    <source>
        <tissue evidence="5">Muscle</tissue>
    </source>
</reference>
<evidence type="ECO:0000313" key="5">
    <source>
        <dbReference type="RefSeq" id="XP_022238020.1"/>
    </source>
</evidence>
<keyword evidence="1 2" id="KW-0193">Cuticle</keyword>
<gene>
    <name evidence="5" type="primary">LOC111085110</name>
</gene>
<keyword evidence="4" id="KW-1185">Reference proteome</keyword>
<organism evidence="4 5">
    <name type="scientific">Limulus polyphemus</name>
    <name type="common">Atlantic horseshoe crab</name>
    <dbReference type="NCBI Taxonomy" id="6850"/>
    <lineage>
        <taxon>Eukaryota</taxon>
        <taxon>Metazoa</taxon>
        <taxon>Ecdysozoa</taxon>
        <taxon>Arthropoda</taxon>
        <taxon>Chelicerata</taxon>
        <taxon>Merostomata</taxon>
        <taxon>Xiphosura</taxon>
        <taxon>Limulidae</taxon>
        <taxon>Limulus</taxon>
    </lineage>
</organism>
<keyword evidence="3" id="KW-0732">Signal</keyword>
<dbReference type="RefSeq" id="XP_022238020.1">
    <property type="nucleotide sequence ID" value="XM_022382312.1"/>
</dbReference>
<dbReference type="InterPro" id="IPR031311">
    <property type="entry name" value="CHIT_BIND_RR_consensus"/>
</dbReference>
<evidence type="ECO:0000256" key="3">
    <source>
        <dbReference type="SAM" id="SignalP"/>
    </source>
</evidence>
<protein>
    <submittedName>
        <fullName evidence="5">Cuticle protein 14-like isoform X1</fullName>
    </submittedName>
</protein>
<evidence type="ECO:0000256" key="1">
    <source>
        <dbReference type="ARBA" id="ARBA00022460"/>
    </source>
</evidence>
<dbReference type="Proteomes" id="UP000694941">
    <property type="component" value="Unplaced"/>
</dbReference>
<feature type="signal peptide" evidence="3">
    <location>
        <begin position="1"/>
        <end position="18"/>
    </location>
</feature>
<proteinExistence type="predicted"/>
<dbReference type="GeneID" id="111085110"/>
<evidence type="ECO:0000313" key="4">
    <source>
        <dbReference type="Proteomes" id="UP000694941"/>
    </source>
</evidence>
<dbReference type="InterPro" id="IPR050468">
    <property type="entry name" value="Cuticle_Struct_Prot"/>
</dbReference>
<dbReference type="InterPro" id="IPR000618">
    <property type="entry name" value="Insect_cuticle"/>
</dbReference>
<accession>A0ABM1S315</accession>
<dbReference type="PANTHER" id="PTHR10380">
    <property type="entry name" value="CUTICLE PROTEIN"/>
    <property type="match status" value="1"/>
</dbReference>
<dbReference type="PANTHER" id="PTHR10380:SF173">
    <property type="entry name" value="CUTICULAR PROTEIN 47EF, ISOFORM C-RELATED"/>
    <property type="match status" value="1"/>
</dbReference>
<dbReference type="PROSITE" id="PS00233">
    <property type="entry name" value="CHIT_BIND_RR_1"/>
    <property type="match status" value="1"/>
</dbReference>